<dbReference type="Pfam" id="PF02738">
    <property type="entry name" value="MoCoBD_1"/>
    <property type="match status" value="1"/>
</dbReference>
<keyword evidence="4" id="KW-0408">Iron</keyword>
<dbReference type="Proteomes" id="UP000494252">
    <property type="component" value="Unassembled WGS sequence"/>
</dbReference>
<gene>
    <name evidence="6" type="primary">iorB_6</name>
    <name evidence="6" type="ORF">LMG27177_06352</name>
</gene>
<dbReference type="InterPro" id="IPR052516">
    <property type="entry name" value="N-heterocyclic_Hydroxylase"/>
</dbReference>
<dbReference type="SUPFAM" id="SSF54292">
    <property type="entry name" value="2Fe-2S ferredoxin-like"/>
    <property type="match status" value="1"/>
</dbReference>
<evidence type="ECO:0000256" key="4">
    <source>
        <dbReference type="ARBA" id="ARBA00023004"/>
    </source>
</evidence>
<keyword evidence="7" id="KW-1185">Reference proteome</keyword>
<dbReference type="PANTHER" id="PTHR47495:SF2">
    <property type="entry name" value="ALDEHYDE DEHYDROGENASE"/>
    <property type="match status" value="1"/>
</dbReference>
<dbReference type="InterPro" id="IPR002888">
    <property type="entry name" value="2Fe-2S-bd"/>
</dbReference>
<dbReference type="InterPro" id="IPR008274">
    <property type="entry name" value="AldOxase/xan_DH_MoCoBD1"/>
</dbReference>
<evidence type="ECO:0000313" key="6">
    <source>
        <dbReference type="EMBL" id="CAB3807600.1"/>
    </source>
</evidence>
<dbReference type="EMBL" id="CADIKI010000025">
    <property type="protein sequence ID" value="CAB3807600.1"/>
    <property type="molecule type" value="Genomic_DNA"/>
</dbReference>
<dbReference type="InterPro" id="IPR037165">
    <property type="entry name" value="AldOxase/xan_DH_Mopterin-bd_sf"/>
</dbReference>
<dbReference type="SUPFAM" id="SSF47741">
    <property type="entry name" value="CO dehydrogenase ISP C-domain like"/>
    <property type="match status" value="1"/>
</dbReference>
<dbReference type="InterPro" id="IPR046867">
    <property type="entry name" value="AldOxase/xan_DH_MoCoBD2"/>
</dbReference>
<dbReference type="SMART" id="SM01008">
    <property type="entry name" value="Ald_Xan_dh_C"/>
    <property type="match status" value="1"/>
</dbReference>
<accession>A0A6J5H1X1</accession>
<organism evidence="6 7">
    <name type="scientific">Paraburkholderia fynbosensis</name>
    <dbReference type="NCBI Taxonomy" id="1200993"/>
    <lineage>
        <taxon>Bacteria</taxon>
        <taxon>Pseudomonadati</taxon>
        <taxon>Pseudomonadota</taxon>
        <taxon>Betaproteobacteria</taxon>
        <taxon>Burkholderiales</taxon>
        <taxon>Burkholderiaceae</taxon>
        <taxon>Paraburkholderia</taxon>
    </lineage>
</organism>
<dbReference type="CDD" id="cd00207">
    <property type="entry name" value="fer2"/>
    <property type="match status" value="1"/>
</dbReference>
<dbReference type="Gene3D" id="1.10.150.120">
    <property type="entry name" value="[2Fe-2S]-binding domain"/>
    <property type="match status" value="1"/>
</dbReference>
<protein>
    <submittedName>
        <fullName evidence="6">Isoquinoline 1-oxidoreductase subunit beta</fullName>
        <ecNumber evidence="6">1.3.99.16</ecNumber>
    </submittedName>
</protein>
<dbReference type="EC" id="1.3.99.16" evidence="6"/>
<dbReference type="PANTHER" id="PTHR47495">
    <property type="entry name" value="ALDEHYDE DEHYDROGENASE"/>
    <property type="match status" value="1"/>
</dbReference>
<feature type="domain" description="2Fe-2S ferredoxin-type" evidence="5">
    <location>
        <begin position="777"/>
        <end position="854"/>
    </location>
</feature>
<dbReference type="SUPFAM" id="SSF56003">
    <property type="entry name" value="Molybdenum cofactor-binding domain"/>
    <property type="match status" value="2"/>
</dbReference>
<dbReference type="Gene3D" id="3.30.365.10">
    <property type="entry name" value="Aldehyde oxidase/xanthine dehydrogenase, molybdopterin binding domain"/>
    <property type="match status" value="4"/>
</dbReference>
<dbReference type="InterPro" id="IPR001041">
    <property type="entry name" value="2Fe-2S_ferredoxin-type"/>
</dbReference>
<dbReference type="PROSITE" id="PS51085">
    <property type="entry name" value="2FE2S_FER_2"/>
    <property type="match status" value="1"/>
</dbReference>
<name>A0A6J5H1X1_9BURK</name>
<dbReference type="Gene3D" id="3.10.20.30">
    <property type="match status" value="1"/>
</dbReference>
<evidence type="ECO:0000259" key="5">
    <source>
        <dbReference type="PROSITE" id="PS51085"/>
    </source>
</evidence>
<dbReference type="GO" id="GO:0047121">
    <property type="term" value="F:isoquinoline 1-oxidoreductase activity"/>
    <property type="evidence" value="ECO:0007669"/>
    <property type="project" value="UniProtKB-EC"/>
</dbReference>
<dbReference type="InterPro" id="IPR006058">
    <property type="entry name" value="2Fe2S_fd_BS"/>
</dbReference>
<evidence type="ECO:0000256" key="3">
    <source>
        <dbReference type="ARBA" id="ARBA00023002"/>
    </source>
</evidence>
<dbReference type="InterPro" id="IPR036010">
    <property type="entry name" value="2Fe-2S_ferredoxin-like_sf"/>
</dbReference>
<keyword evidence="3 6" id="KW-0560">Oxidoreductase</keyword>
<dbReference type="InterPro" id="IPR000674">
    <property type="entry name" value="Ald_Oxase/Xan_DH_a/b"/>
</dbReference>
<sequence>MLKRRTFLLGGAGAVGALLVGWGVLPPRQRLNTSTPLPTQGSQVALNGWVKIAADNTVTIMMSKAEMGQGVHTGLAMLLAEELDADWSRVRVEEAPIDKIYNSVQNIIDDLPFRPDDDSAFKRTTIWFARKAVREAGTMMTGGSSSINDLWTPMREAGASARMMLIGAAAEQWKVPAAECRTENGYVLHGPGHKASFGELSSMATLQAFPRKVELKNPADFKLIGQPIRRIEAASKINGAARFGIDALPDGLLYAGVVMCPTLGGSVAHFDETAARKMPGFIKALAFAPYSGGSGGVAVIADNPYRAMNAVEKIDVSWHDGAAATVSSADVDRRLAQALDDSNGHTYFHRGDVDAALSGAARVIDAEYHAPYLAHGAVEPVNCTAQVADGAATVWVSTQMPALARQHVAKVLDIDADKVDLQTQLLGGAFGRRLEFDFIVQAAVIAREGGGHPVQTIWSRAQDFTHDFYRPACVSRLKAGLDEHGKVLAWRSTSASQAIVPESLARYYGVPRIPIDKTTCEGAFDQPYEWPAARVAHKIVELPVPVGFWRSVGHSHQAFFTESFTDELAAAAGQDAIAFRAALLAEHPRHLAVLKRVAELSEWGQPMKPAADGAPCARGVALHEAFGSVVAQVAEVSLGPKRQIRVHRVVCVIDCGLPVNPNLICQQMESGIVFGLSAALQDEVSIVKGQVQQKNFVDFPVVRMNDCPVIKTDIMPSRMHPQGVGEPAVPPIAPALANAVFMLTGTRLRTLPLRLEKLPVTASNPQGCKVAPRQQASKGALNINGRAVAVHAEPDMPLLWALRCELGMTGTKFGCGVGICGACTIHLDGAACLACQTTMSCVGYTQKITTIEGVQGAEAQALKAAWIDLDVVQCGYCQSAQLMAACALLKRIPNPTDADIDAAMSNIVCRCGTYPRVRAAIHQAAAKRRQA</sequence>
<dbReference type="Pfam" id="PF20256">
    <property type="entry name" value="MoCoBD_2"/>
    <property type="match status" value="2"/>
</dbReference>
<proteinExistence type="inferred from homology"/>
<evidence type="ECO:0000313" key="7">
    <source>
        <dbReference type="Proteomes" id="UP000494252"/>
    </source>
</evidence>
<dbReference type="Pfam" id="PF01799">
    <property type="entry name" value="Fer2_2"/>
    <property type="match status" value="1"/>
</dbReference>
<dbReference type="AlphaFoldDB" id="A0A6J5H1X1"/>
<dbReference type="InterPro" id="IPR036884">
    <property type="entry name" value="2Fe-2S-bd_dom_sf"/>
</dbReference>
<keyword evidence="2" id="KW-0479">Metal-binding</keyword>
<dbReference type="PROSITE" id="PS00197">
    <property type="entry name" value="2FE2S_FER_1"/>
    <property type="match status" value="1"/>
</dbReference>
<reference evidence="6 7" key="1">
    <citation type="submission" date="2020-04" db="EMBL/GenBank/DDBJ databases">
        <authorList>
            <person name="De Canck E."/>
        </authorList>
    </citation>
    <scope>NUCLEOTIDE SEQUENCE [LARGE SCALE GENOMIC DNA]</scope>
    <source>
        <strain evidence="6 7">LMG 27177</strain>
    </source>
</reference>
<comment type="similarity">
    <text evidence="1">Belongs to the xanthine dehydrogenase family.</text>
</comment>
<dbReference type="InterPro" id="IPR012675">
    <property type="entry name" value="Beta-grasp_dom_sf"/>
</dbReference>
<dbReference type="Gene3D" id="3.90.1170.50">
    <property type="entry name" value="Aldehyde oxidase/xanthine dehydrogenase, a/b hammerhead"/>
    <property type="match status" value="1"/>
</dbReference>
<evidence type="ECO:0000256" key="1">
    <source>
        <dbReference type="ARBA" id="ARBA00006849"/>
    </source>
</evidence>
<dbReference type="Pfam" id="PF00111">
    <property type="entry name" value="Fer2"/>
    <property type="match status" value="1"/>
</dbReference>
<dbReference type="GO" id="GO:0051537">
    <property type="term" value="F:2 iron, 2 sulfur cluster binding"/>
    <property type="evidence" value="ECO:0007669"/>
    <property type="project" value="InterPro"/>
</dbReference>
<evidence type="ECO:0000256" key="2">
    <source>
        <dbReference type="ARBA" id="ARBA00022723"/>
    </source>
</evidence>
<dbReference type="GO" id="GO:0046872">
    <property type="term" value="F:metal ion binding"/>
    <property type="evidence" value="ECO:0007669"/>
    <property type="project" value="UniProtKB-KW"/>
</dbReference>